<organism evidence="1 2">
    <name type="scientific">Colocasia esculenta</name>
    <name type="common">Wild taro</name>
    <name type="synonym">Arum esculentum</name>
    <dbReference type="NCBI Taxonomy" id="4460"/>
    <lineage>
        <taxon>Eukaryota</taxon>
        <taxon>Viridiplantae</taxon>
        <taxon>Streptophyta</taxon>
        <taxon>Embryophyta</taxon>
        <taxon>Tracheophyta</taxon>
        <taxon>Spermatophyta</taxon>
        <taxon>Magnoliopsida</taxon>
        <taxon>Liliopsida</taxon>
        <taxon>Araceae</taxon>
        <taxon>Aroideae</taxon>
        <taxon>Colocasieae</taxon>
        <taxon>Colocasia</taxon>
    </lineage>
</organism>
<accession>A0A843WWT6</accession>
<dbReference type="Proteomes" id="UP000652761">
    <property type="component" value="Unassembled WGS sequence"/>
</dbReference>
<keyword evidence="2" id="KW-1185">Reference proteome</keyword>
<comment type="caution">
    <text evidence="1">The sequence shown here is derived from an EMBL/GenBank/DDBJ whole genome shotgun (WGS) entry which is preliminary data.</text>
</comment>
<protein>
    <submittedName>
        <fullName evidence="1">Uncharacterized protein</fullName>
    </submittedName>
</protein>
<name>A0A843WWT6_COLES</name>
<dbReference type="PANTHER" id="PTHR33358:SF12">
    <property type="entry name" value="F-BOX PROTEIN WITH A DOMAIN PROTEIN"/>
    <property type="match status" value="1"/>
</dbReference>
<gene>
    <name evidence="1" type="ORF">Taro_043856</name>
</gene>
<proteinExistence type="predicted"/>
<evidence type="ECO:0000313" key="2">
    <source>
        <dbReference type="Proteomes" id="UP000652761"/>
    </source>
</evidence>
<sequence>MTLTTSVAAGLAAIPLGEGTPGHGAFKVSSTFLYSAATVMPLPSQLAEEQRNVARLFRKLEKKIQTTLALVIGTPADVEDVVDRVLALDKVYLLALLPGMIEKFPKTVKPTVWWPKLGRRLRRQRSYQQTSTTARKGA</sequence>
<dbReference type="OrthoDB" id="765586at2759"/>
<evidence type="ECO:0000313" key="1">
    <source>
        <dbReference type="EMBL" id="MQM10958.1"/>
    </source>
</evidence>
<dbReference type="InterPro" id="IPR027949">
    <property type="entry name" value="Chloroplast_duf"/>
</dbReference>
<dbReference type="Pfam" id="PF14476">
    <property type="entry name" value="Chloroplast_duf"/>
    <property type="match status" value="1"/>
</dbReference>
<dbReference type="PANTHER" id="PTHR33358">
    <property type="entry name" value="F-BOX PROTEIN WITH A DOMAIN PROTEIN"/>
    <property type="match status" value="1"/>
</dbReference>
<dbReference type="AlphaFoldDB" id="A0A843WWT6"/>
<dbReference type="EMBL" id="NMUH01004830">
    <property type="protein sequence ID" value="MQM10958.1"/>
    <property type="molecule type" value="Genomic_DNA"/>
</dbReference>
<reference evidence="1" key="1">
    <citation type="submission" date="2017-07" db="EMBL/GenBank/DDBJ databases">
        <title>Taro Niue Genome Assembly and Annotation.</title>
        <authorList>
            <person name="Atibalentja N."/>
            <person name="Keating K."/>
            <person name="Fields C.J."/>
        </authorList>
    </citation>
    <scope>NUCLEOTIDE SEQUENCE</scope>
    <source>
        <strain evidence="1">Niue_2</strain>
        <tissue evidence="1">Leaf</tissue>
    </source>
</reference>